<dbReference type="Gene3D" id="2.60.120.10">
    <property type="entry name" value="Jelly Rolls"/>
    <property type="match status" value="1"/>
</dbReference>
<proteinExistence type="predicted"/>
<name>A0A3D9IP66_9BACL</name>
<keyword evidence="1" id="KW-0805">Transcription regulation</keyword>
<evidence type="ECO:0000256" key="3">
    <source>
        <dbReference type="ARBA" id="ARBA00023163"/>
    </source>
</evidence>
<dbReference type="InterPro" id="IPR003313">
    <property type="entry name" value="AraC-bd"/>
</dbReference>
<evidence type="ECO:0000313" key="6">
    <source>
        <dbReference type="Proteomes" id="UP000256977"/>
    </source>
</evidence>
<dbReference type="PANTHER" id="PTHR43280:SF28">
    <property type="entry name" value="HTH-TYPE TRANSCRIPTIONAL ACTIVATOR RHAS"/>
    <property type="match status" value="1"/>
</dbReference>
<dbReference type="OrthoDB" id="2582835at2"/>
<dbReference type="PROSITE" id="PS01124">
    <property type="entry name" value="HTH_ARAC_FAMILY_2"/>
    <property type="match status" value="1"/>
</dbReference>
<dbReference type="PROSITE" id="PS00041">
    <property type="entry name" value="HTH_ARAC_FAMILY_1"/>
    <property type="match status" value="1"/>
</dbReference>
<dbReference type="Proteomes" id="UP000256977">
    <property type="component" value="Unassembled WGS sequence"/>
</dbReference>
<dbReference type="Pfam" id="PF02311">
    <property type="entry name" value="AraC_binding"/>
    <property type="match status" value="1"/>
</dbReference>
<dbReference type="AlphaFoldDB" id="A0A3D9IP66"/>
<dbReference type="GO" id="GO:0003700">
    <property type="term" value="F:DNA-binding transcription factor activity"/>
    <property type="evidence" value="ECO:0007669"/>
    <property type="project" value="InterPro"/>
</dbReference>
<gene>
    <name evidence="5" type="ORF">DFP98_12588</name>
</gene>
<organism evidence="5 6">
    <name type="scientific">Cohnella phaseoli</name>
    <dbReference type="NCBI Taxonomy" id="456490"/>
    <lineage>
        <taxon>Bacteria</taxon>
        <taxon>Bacillati</taxon>
        <taxon>Bacillota</taxon>
        <taxon>Bacilli</taxon>
        <taxon>Bacillales</taxon>
        <taxon>Paenibacillaceae</taxon>
        <taxon>Cohnella</taxon>
    </lineage>
</organism>
<dbReference type="PRINTS" id="PR00032">
    <property type="entry name" value="HTHARAC"/>
</dbReference>
<keyword evidence="2" id="KW-0238">DNA-binding</keyword>
<dbReference type="InterPro" id="IPR018062">
    <property type="entry name" value="HTH_AraC-typ_CS"/>
</dbReference>
<accession>A0A3D9IP66</accession>
<evidence type="ECO:0000256" key="2">
    <source>
        <dbReference type="ARBA" id="ARBA00023125"/>
    </source>
</evidence>
<dbReference type="SUPFAM" id="SSF51215">
    <property type="entry name" value="Regulatory protein AraC"/>
    <property type="match status" value="1"/>
</dbReference>
<dbReference type="PANTHER" id="PTHR43280">
    <property type="entry name" value="ARAC-FAMILY TRANSCRIPTIONAL REGULATOR"/>
    <property type="match status" value="1"/>
</dbReference>
<sequence>MNPIHTLKGDYFFLHDRLVYVNRASEDFEAPVHDHDFIEFAFVAEGTGFHHIDGQVHPIRKGQLFHIPIGVPHVFRPAYVDVAKHPLTVYNCVFSPALLGRLAGFVSETQLVQFISDLRDGSVSYFYLSDADDSIERLVLAMHREFSMPRAASSDYLDTMLIQLLIVVHRLRQHAPSSSARKLTQFDHLLSYMEQHLAEPLSLQRLATLSRWSERHLQRLFRQHTEQSFNSYLQALRIQKSCELLRSTGHKIGSIAEMVGYKDNASFLSVFKRIAGMTPNEYRKAAPR</sequence>
<dbReference type="SUPFAM" id="SSF46689">
    <property type="entry name" value="Homeodomain-like"/>
    <property type="match status" value="2"/>
</dbReference>
<keyword evidence="6" id="KW-1185">Reference proteome</keyword>
<comment type="caution">
    <text evidence="5">The sequence shown here is derived from an EMBL/GenBank/DDBJ whole genome shotgun (WGS) entry which is preliminary data.</text>
</comment>
<dbReference type="InterPro" id="IPR014710">
    <property type="entry name" value="RmlC-like_jellyroll"/>
</dbReference>
<dbReference type="EMBL" id="QRDZ01000025">
    <property type="protein sequence ID" value="RED63541.1"/>
    <property type="molecule type" value="Genomic_DNA"/>
</dbReference>
<dbReference type="RefSeq" id="WP_116063655.1">
    <property type="nucleotide sequence ID" value="NZ_QRDZ01000025.1"/>
</dbReference>
<reference evidence="5 6" key="1">
    <citation type="submission" date="2018-07" db="EMBL/GenBank/DDBJ databases">
        <title>Genomic Encyclopedia of Type Strains, Phase III (KMG-III): the genomes of soil and plant-associated and newly described type strains.</title>
        <authorList>
            <person name="Whitman W."/>
        </authorList>
    </citation>
    <scope>NUCLEOTIDE SEQUENCE [LARGE SCALE GENOMIC DNA]</scope>
    <source>
        <strain evidence="5 6">CECT 7287</strain>
    </source>
</reference>
<dbReference type="InterPro" id="IPR020449">
    <property type="entry name" value="Tscrpt_reg_AraC-type_HTH"/>
</dbReference>
<dbReference type="SMART" id="SM00342">
    <property type="entry name" value="HTH_ARAC"/>
    <property type="match status" value="1"/>
</dbReference>
<feature type="domain" description="HTH araC/xylS-type" evidence="4">
    <location>
        <begin position="187"/>
        <end position="285"/>
    </location>
</feature>
<dbReference type="InterPro" id="IPR018060">
    <property type="entry name" value="HTH_AraC"/>
</dbReference>
<dbReference type="InterPro" id="IPR009057">
    <property type="entry name" value="Homeodomain-like_sf"/>
</dbReference>
<dbReference type="InterPro" id="IPR037923">
    <property type="entry name" value="HTH-like"/>
</dbReference>
<evidence type="ECO:0000259" key="4">
    <source>
        <dbReference type="PROSITE" id="PS01124"/>
    </source>
</evidence>
<protein>
    <submittedName>
        <fullName evidence="5">AraC family L-rhamnose operon transcriptional activator RhaR</fullName>
    </submittedName>
</protein>
<dbReference type="GO" id="GO:0043565">
    <property type="term" value="F:sequence-specific DNA binding"/>
    <property type="evidence" value="ECO:0007669"/>
    <property type="project" value="InterPro"/>
</dbReference>
<dbReference type="Pfam" id="PF12833">
    <property type="entry name" value="HTH_18"/>
    <property type="match status" value="1"/>
</dbReference>
<keyword evidence="3" id="KW-0804">Transcription</keyword>
<dbReference type="Gene3D" id="1.10.10.60">
    <property type="entry name" value="Homeodomain-like"/>
    <property type="match status" value="2"/>
</dbReference>
<evidence type="ECO:0000256" key="1">
    <source>
        <dbReference type="ARBA" id="ARBA00023015"/>
    </source>
</evidence>
<evidence type="ECO:0000313" key="5">
    <source>
        <dbReference type="EMBL" id="RED63541.1"/>
    </source>
</evidence>